<keyword evidence="3" id="KW-1185">Reference proteome</keyword>
<feature type="compositionally biased region" description="Acidic residues" evidence="1">
    <location>
        <begin position="310"/>
        <end position="328"/>
    </location>
</feature>
<evidence type="ECO:0000313" key="2">
    <source>
        <dbReference type="EMBL" id="KAF6743995.1"/>
    </source>
</evidence>
<name>A0A8H6HCN2_9AGAR</name>
<proteinExistence type="predicted"/>
<accession>A0A8H6HCN2</accession>
<protein>
    <submittedName>
        <fullName evidence="2">Uncharacterized protein</fullName>
    </submittedName>
</protein>
<dbReference type="AlphaFoldDB" id="A0A8H6HCN2"/>
<gene>
    <name evidence="2" type="ORF">DFP72DRAFT_858140</name>
</gene>
<sequence length="444" mass="47946">MTPTLSLDVDGRMRGPEDGGWAGARVAWKWCILPSKWTGRGSGESEKLLESAAMALESVVGEYIGFGTVPGINGSRESKSLPAWQRFGKWECGTRFVESHLTVLTNFFSSFLSGHLPYPVEIIKAEMDYVLSCAKVPAIHWDVFSPFPAAFSLHYPPLPIQVTPSGPDGSSRSESLNGAALANSEGLNHVQFHQYLNNATPAAGWEVPPLLLAGSAILCVPSISPGYTYPGETGMEEMKGEMGQREKTVGMAGSWWGMVGMTVVGGGNWREHGGRGGGTVGMVAGGVVVGAGVTVGMHIHGGEPRLLGPEAEDYGAEDEESAEEGEDEGWETVWVVPLWVEVWTTVREEESVRCTLAQSTFTPGSLDMIHGQESEDFALPHNSHRTPARLPLEVQWTSWTFAGLFVHLAGVQSNWSPAGPVDCPARLREQVEQASYINEIFGKF</sequence>
<reference evidence="2 3" key="1">
    <citation type="submission" date="2020-07" db="EMBL/GenBank/DDBJ databases">
        <title>Comparative genomics of pyrophilous fungi reveals a link between fire events and developmental genes.</title>
        <authorList>
            <consortium name="DOE Joint Genome Institute"/>
            <person name="Steindorff A.S."/>
            <person name="Carver A."/>
            <person name="Calhoun S."/>
            <person name="Stillman K."/>
            <person name="Liu H."/>
            <person name="Lipzen A."/>
            <person name="Pangilinan J."/>
            <person name="Labutti K."/>
            <person name="Bruns T.D."/>
            <person name="Grigoriev I.V."/>
        </authorList>
    </citation>
    <scope>NUCLEOTIDE SEQUENCE [LARGE SCALE GENOMIC DNA]</scope>
    <source>
        <strain evidence="2 3">CBS 144469</strain>
    </source>
</reference>
<dbReference type="Proteomes" id="UP000521943">
    <property type="component" value="Unassembled WGS sequence"/>
</dbReference>
<feature type="region of interest" description="Disordered" evidence="1">
    <location>
        <begin position="301"/>
        <end position="328"/>
    </location>
</feature>
<dbReference type="EMBL" id="JACGCI010000131">
    <property type="protein sequence ID" value="KAF6743995.1"/>
    <property type="molecule type" value="Genomic_DNA"/>
</dbReference>
<evidence type="ECO:0000256" key="1">
    <source>
        <dbReference type="SAM" id="MobiDB-lite"/>
    </source>
</evidence>
<evidence type="ECO:0000313" key="3">
    <source>
        <dbReference type="Proteomes" id="UP000521943"/>
    </source>
</evidence>
<organism evidence="2 3">
    <name type="scientific">Ephemerocybe angulata</name>
    <dbReference type="NCBI Taxonomy" id="980116"/>
    <lineage>
        <taxon>Eukaryota</taxon>
        <taxon>Fungi</taxon>
        <taxon>Dikarya</taxon>
        <taxon>Basidiomycota</taxon>
        <taxon>Agaricomycotina</taxon>
        <taxon>Agaricomycetes</taxon>
        <taxon>Agaricomycetidae</taxon>
        <taxon>Agaricales</taxon>
        <taxon>Agaricineae</taxon>
        <taxon>Psathyrellaceae</taxon>
        <taxon>Ephemerocybe</taxon>
    </lineage>
</organism>
<comment type="caution">
    <text evidence="2">The sequence shown here is derived from an EMBL/GenBank/DDBJ whole genome shotgun (WGS) entry which is preliminary data.</text>
</comment>